<dbReference type="GO" id="GO:0016836">
    <property type="term" value="F:hydro-lyase activity"/>
    <property type="evidence" value="ECO:0007669"/>
    <property type="project" value="UniProtKB-UniRule"/>
</dbReference>
<evidence type="ECO:0000256" key="1">
    <source>
        <dbReference type="ARBA" id="ARBA00004863"/>
    </source>
</evidence>
<evidence type="ECO:0000256" key="2">
    <source>
        <dbReference type="ARBA" id="ARBA00022428"/>
    </source>
</evidence>
<evidence type="ECO:0000313" key="6">
    <source>
        <dbReference type="Proteomes" id="UP000438699"/>
    </source>
</evidence>
<organism evidence="5 6">
    <name type="scientific">Pseudodesulfovibrio senegalensis</name>
    <dbReference type="NCBI Taxonomy" id="1721087"/>
    <lineage>
        <taxon>Bacteria</taxon>
        <taxon>Pseudomonadati</taxon>
        <taxon>Thermodesulfobacteriota</taxon>
        <taxon>Desulfovibrionia</taxon>
        <taxon>Desulfovibrionales</taxon>
        <taxon>Desulfovibrionaceae</taxon>
    </lineage>
</organism>
<dbReference type="Proteomes" id="UP000438699">
    <property type="component" value="Unassembled WGS sequence"/>
</dbReference>
<protein>
    <recommendedName>
        <fullName evidence="4">Chorismate dehydratase</fullName>
        <ecNumber evidence="4">4.2.1.151</ecNumber>
    </recommendedName>
    <alternativeName>
        <fullName evidence="4">Menaquinone biosynthetic enzyme MqnA</fullName>
    </alternativeName>
</protein>
<dbReference type="HAMAP" id="MF_00995">
    <property type="entry name" value="MqnA"/>
    <property type="match status" value="1"/>
</dbReference>
<keyword evidence="6" id="KW-1185">Reference proteome</keyword>
<dbReference type="RefSeq" id="WP_151150575.1">
    <property type="nucleotide sequence ID" value="NZ_WAIE01000002.1"/>
</dbReference>
<dbReference type="InterPro" id="IPR030868">
    <property type="entry name" value="MqnA"/>
</dbReference>
<proteinExistence type="inferred from homology"/>
<dbReference type="InterPro" id="IPR003773">
    <property type="entry name" value="Menaquinone_biosynth"/>
</dbReference>
<evidence type="ECO:0000313" key="5">
    <source>
        <dbReference type="EMBL" id="KAB1442354.1"/>
    </source>
</evidence>
<comment type="caution">
    <text evidence="5">The sequence shown here is derived from an EMBL/GenBank/DDBJ whole genome shotgun (WGS) entry which is preliminary data.</text>
</comment>
<dbReference type="PANTHER" id="PTHR37690:SF1">
    <property type="entry name" value="CHORISMATE DEHYDRATASE"/>
    <property type="match status" value="1"/>
</dbReference>
<gene>
    <name evidence="4" type="primary">mqnA</name>
    <name evidence="5" type="ORF">F8A88_07865</name>
</gene>
<sequence>MIALGKIGYLNVLPIYHPLETGILPNDFHIVSGPPARLNVLMDKGELDISAASSVEYARHPEKYHLLPNIAIGSRGPVQSVLLLSRVPVRELAGQTILVSAQTHTSAALLRVLMKQWNISVEYRTGDATRTLADGQRPAAILCIGDEALNLRHHADYPVRVDLGEAWRDQTGLPFIFGVWIVQRTAVATNPHKAIEGCATMLRAKQWGQDHIDELCVLAAQSSMLDNAQMCSYFDGLVYDLGPEQQEGLKLFYRYLYECDEIPAVPELDFLQIQDRVPA</sequence>
<dbReference type="SUPFAM" id="SSF53850">
    <property type="entry name" value="Periplasmic binding protein-like II"/>
    <property type="match status" value="1"/>
</dbReference>
<dbReference type="UniPathway" id="UPA00079"/>
<dbReference type="EMBL" id="WAIE01000002">
    <property type="protein sequence ID" value="KAB1442354.1"/>
    <property type="molecule type" value="Genomic_DNA"/>
</dbReference>
<comment type="function">
    <text evidence="4">Catalyzes the dehydration of chorismate into 3-[(1-carboxyvinyl)oxy]benzoate, a step in the biosynthesis of menaquinone (MK, vitamin K2).</text>
</comment>
<dbReference type="Pfam" id="PF02621">
    <property type="entry name" value="VitK2_biosynth"/>
    <property type="match status" value="1"/>
</dbReference>
<dbReference type="PANTHER" id="PTHR37690">
    <property type="entry name" value="CHORISMATE DEHYDRATASE"/>
    <property type="match status" value="1"/>
</dbReference>
<evidence type="ECO:0000256" key="3">
    <source>
        <dbReference type="ARBA" id="ARBA00023239"/>
    </source>
</evidence>
<dbReference type="GO" id="GO:0009234">
    <property type="term" value="P:menaquinone biosynthetic process"/>
    <property type="evidence" value="ECO:0007669"/>
    <property type="project" value="UniProtKB-UniRule"/>
</dbReference>
<dbReference type="Gene3D" id="3.40.190.10">
    <property type="entry name" value="Periplasmic binding protein-like II"/>
    <property type="match status" value="2"/>
</dbReference>
<evidence type="ECO:0000256" key="4">
    <source>
        <dbReference type="HAMAP-Rule" id="MF_00995"/>
    </source>
</evidence>
<comment type="catalytic activity">
    <reaction evidence="4">
        <text>chorismate = 3-[(1-carboxyvinyl)-oxy]benzoate + H2O</text>
        <dbReference type="Rhea" id="RHEA:40051"/>
        <dbReference type="ChEBI" id="CHEBI:15377"/>
        <dbReference type="ChEBI" id="CHEBI:29748"/>
        <dbReference type="ChEBI" id="CHEBI:76981"/>
        <dbReference type="EC" id="4.2.1.151"/>
    </reaction>
</comment>
<accession>A0A6N6N552</accession>
<name>A0A6N6N552_9BACT</name>
<dbReference type="AlphaFoldDB" id="A0A6N6N552"/>
<dbReference type="EC" id="4.2.1.151" evidence="4"/>
<reference evidence="5 6" key="1">
    <citation type="journal article" date="2017" name="Int. J. Syst. Evol. Microbiol.">
        <title>Desulfovibrio senegalensis sp. nov., a mesophilic sulfate reducer isolated from marine sediment.</title>
        <authorList>
            <person name="Thioye A."/>
            <person name="Gam Z.B.A."/>
            <person name="Mbengue M."/>
            <person name="Cayol J.L."/>
            <person name="Joseph-Bartoli M."/>
            <person name="Toure-Kane C."/>
            <person name="Labat M."/>
        </authorList>
    </citation>
    <scope>NUCLEOTIDE SEQUENCE [LARGE SCALE GENOMIC DNA]</scope>
    <source>
        <strain evidence="5 6">DSM 101509</strain>
    </source>
</reference>
<comment type="pathway">
    <text evidence="1 4">Quinol/quinone metabolism; menaquinone biosynthesis.</text>
</comment>
<comment type="similarity">
    <text evidence="4">Belongs to the MqnA/MqnD family. MqnA subfamily.</text>
</comment>
<keyword evidence="2 4" id="KW-0474">Menaquinone biosynthesis</keyword>
<keyword evidence="3 4" id="KW-0456">Lyase</keyword>
<dbReference type="OrthoDB" id="9810112at2"/>
<dbReference type="CDD" id="cd13634">
    <property type="entry name" value="PBP2_Sco4506"/>
    <property type="match status" value="1"/>
</dbReference>